<dbReference type="CDD" id="cd05387">
    <property type="entry name" value="BY-kinase"/>
    <property type="match status" value="1"/>
</dbReference>
<dbReference type="SUPFAM" id="SSF52540">
    <property type="entry name" value="P-loop containing nucleoside triphosphate hydrolases"/>
    <property type="match status" value="1"/>
</dbReference>
<keyword evidence="6" id="KW-0067">ATP-binding</keyword>
<dbReference type="NCBIfam" id="TIGR01007">
    <property type="entry name" value="eps_fam"/>
    <property type="match status" value="1"/>
</dbReference>
<organism evidence="10 11">
    <name type="scientific">Paenibacillus artemisiicola</name>
    <dbReference type="NCBI Taxonomy" id="1172618"/>
    <lineage>
        <taxon>Bacteria</taxon>
        <taxon>Bacillati</taxon>
        <taxon>Bacillota</taxon>
        <taxon>Bacilli</taxon>
        <taxon>Bacillales</taxon>
        <taxon>Paenibacillaceae</taxon>
        <taxon>Paenibacillus</taxon>
    </lineage>
</organism>
<comment type="caution">
    <text evidence="10">The sequence shown here is derived from an EMBL/GenBank/DDBJ whole genome shotgun (WGS) entry which is preliminary data.</text>
</comment>
<comment type="catalytic activity">
    <reaction evidence="8">
        <text>L-tyrosyl-[protein] + ATP = O-phospho-L-tyrosyl-[protein] + ADP + H(+)</text>
        <dbReference type="Rhea" id="RHEA:10596"/>
        <dbReference type="Rhea" id="RHEA-COMP:10136"/>
        <dbReference type="Rhea" id="RHEA-COMP:20101"/>
        <dbReference type="ChEBI" id="CHEBI:15378"/>
        <dbReference type="ChEBI" id="CHEBI:30616"/>
        <dbReference type="ChEBI" id="CHEBI:46858"/>
        <dbReference type="ChEBI" id="CHEBI:61978"/>
        <dbReference type="ChEBI" id="CHEBI:456216"/>
        <dbReference type="EC" id="2.7.10.2"/>
    </reaction>
</comment>
<evidence type="ECO:0000256" key="7">
    <source>
        <dbReference type="ARBA" id="ARBA00023137"/>
    </source>
</evidence>
<feature type="domain" description="AAA" evidence="9">
    <location>
        <begin position="47"/>
        <end position="166"/>
    </location>
</feature>
<evidence type="ECO:0000256" key="6">
    <source>
        <dbReference type="ARBA" id="ARBA00022840"/>
    </source>
</evidence>
<keyword evidence="5 10" id="KW-0418">Kinase</keyword>
<dbReference type="EMBL" id="JAGGDJ010000040">
    <property type="protein sequence ID" value="MBO7747818.1"/>
    <property type="molecule type" value="Genomic_DNA"/>
</dbReference>
<dbReference type="Proteomes" id="UP000670947">
    <property type="component" value="Unassembled WGS sequence"/>
</dbReference>
<dbReference type="PANTHER" id="PTHR32309">
    <property type="entry name" value="TYROSINE-PROTEIN KINASE"/>
    <property type="match status" value="1"/>
</dbReference>
<dbReference type="PANTHER" id="PTHR32309:SF13">
    <property type="entry name" value="FERRIC ENTEROBACTIN TRANSPORT PROTEIN FEPE"/>
    <property type="match status" value="1"/>
</dbReference>
<keyword evidence="4" id="KW-0547">Nucleotide-binding</keyword>
<dbReference type="GO" id="GO:0016301">
    <property type="term" value="F:kinase activity"/>
    <property type="evidence" value="ECO:0007669"/>
    <property type="project" value="UniProtKB-KW"/>
</dbReference>
<keyword evidence="7" id="KW-0829">Tyrosine-protein kinase</keyword>
<proteinExistence type="inferred from homology"/>
<evidence type="ECO:0000313" key="11">
    <source>
        <dbReference type="Proteomes" id="UP000670947"/>
    </source>
</evidence>
<dbReference type="EC" id="2.7.10.2" evidence="2"/>
<evidence type="ECO:0000256" key="3">
    <source>
        <dbReference type="ARBA" id="ARBA00022679"/>
    </source>
</evidence>
<dbReference type="RefSeq" id="WP_208850445.1">
    <property type="nucleotide sequence ID" value="NZ_JAGGDJ010000040.1"/>
</dbReference>
<evidence type="ECO:0000256" key="1">
    <source>
        <dbReference type="ARBA" id="ARBA00007316"/>
    </source>
</evidence>
<name>A0ABS3WHP5_9BACL</name>
<evidence type="ECO:0000256" key="4">
    <source>
        <dbReference type="ARBA" id="ARBA00022741"/>
    </source>
</evidence>
<sequence length="225" mass="24598">MQQNNTLVTLLNPKSPISEAYRSLRTNIQFSAIDKGIKVLMATSALAGEGKTTTITNLAIAYAQEGKKVLLIDGDLRRPSLHAVFQLTNRVGLTSALFNQNILAEVIRDTSVDHLSVITSGPIPPNPSEILGSQRMLALIEELKQEFDLILFDTPPILAVTDGLVISAYCDGVVLVVHAGKVKRSLVMKAKSNLDHAKANVLGVVLNNKSQSKHNNQYYYYNTNE</sequence>
<evidence type="ECO:0000259" key="9">
    <source>
        <dbReference type="Pfam" id="PF13614"/>
    </source>
</evidence>
<dbReference type="InterPro" id="IPR025669">
    <property type="entry name" value="AAA_dom"/>
</dbReference>
<evidence type="ECO:0000256" key="2">
    <source>
        <dbReference type="ARBA" id="ARBA00011903"/>
    </source>
</evidence>
<dbReference type="InterPro" id="IPR027417">
    <property type="entry name" value="P-loop_NTPase"/>
</dbReference>
<dbReference type="InterPro" id="IPR050445">
    <property type="entry name" value="Bact_polysacc_biosynth/exp"/>
</dbReference>
<dbReference type="Gene3D" id="3.40.50.300">
    <property type="entry name" value="P-loop containing nucleotide triphosphate hydrolases"/>
    <property type="match status" value="1"/>
</dbReference>
<keyword evidence="11" id="KW-1185">Reference proteome</keyword>
<dbReference type="Pfam" id="PF13614">
    <property type="entry name" value="AAA_31"/>
    <property type="match status" value="1"/>
</dbReference>
<evidence type="ECO:0000256" key="8">
    <source>
        <dbReference type="ARBA" id="ARBA00051245"/>
    </source>
</evidence>
<gene>
    <name evidence="10" type="ORF">I8J29_26865</name>
</gene>
<evidence type="ECO:0000256" key="5">
    <source>
        <dbReference type="ARBA" id="ARBA00022777"/>
    </source>
</evidence>
<dbReference type="InterPro" id="IPR005702">
    <property type="entry name" value="Wzc-like_C"/>
</dbReference>
<accession>A0ABS3WHP5</accession>
<evidence type="ECO:0000313" key="10">
    <source>
        <dbReference type="EMBL" id="MBO7747818.1"/>
    </source>
</evidence>
<protein>
    <recommendedName>
        <fullName evidence="2">non-specific protein-tyrosine kinase</fullName>
        <ecNumber evidence="2">2.7.10.2</ecNumber>
    </recommendedName>
</protein>
<reference evidence="10 11" key="1">
    <citation type="submission" date="2021-03" db="EMBL/GenBank/DDBJ databases">
        <title>Paenibacillus artemisicola MWE-103 whole genome sequence.</title>
        <authorList>
            <person name="Ham Y.J."/>
        </authorList>
    </citation>
    <scope>NUCLEOTIDE SEQUENCE [LARGE SCALE GENOMIC DNA]</scope>
    <source>
        <strain evidence="10 11">MWE-103</strain>
    </source>
</reference>
<comment type="similarity">
    <text evidence="1">Belongs to the CpsD/CapB family.</text>
</comment>
<keyword evidence="3" id="KW-0808">Transferase</keyword>